<dbReference type="OrthoDB" id="10623136at2759"/>
<feature type="region of interest" description="Disordered" evidence="1">
    <location>
        <begin position="13"/>
        <end position="32"/>
    </location>
</feature>
<dbReference type="Proteomes" id="UP000240760">
    <property type="component" value="Unassembled WGS sequence"/>
</dbReference>
<evidence type="ECO:0000256" key="1">
    <source>
        <dbReference type="SAM" id="MobiDB-lite"/>
    </source>
</evidence>
<feature type="region of interest" description="Disordered" evidence="1">
    <location>
        <begin position="94"/>
        <end position="114"/>
    </location>
</feature>
<reference evidence="2 3" key="1">
    <citation type="submission" date="2016-07" db="EMBL/GenBank/DDBJ databases">
        <title>Multiple horizontal gene transfer events from other fungi enriched the ability of initially mycotrophic Trichoderma (Ascomycota) to feed on dead plant biomass.</title>
        <authorList>
            <consortium name="DOE Joint Genome Institute"/>
            <person name="Aerts A."/>
            <person name="Atanasova L."/>
            <person name="Chenthamara K."/>
            <person name="Zhang J."/>
            <person name="Grujic M."/>
            <person name="Henrissat B."/>
            <person name="Kuo A."/>
            <person name="Salamov A."/>
            <person name="Lipzen A."/>
            <person name="Labutti K."/>
            <person name="Barry K."/>
            <person name="Miao Y."/>
            <person name="Rahimi M.J."/>
            <person name="Shen Q."/>
            <person name="Grigoriev I.V."/>
            <person name="Kubicek C.P."/>
            <person name="Druzhinina I.S."/>
        </authorList>
    </citation>
    <scope>NUCLEOTIDE SEQUENCE [LARGE SCALE GENOMIC DNA]</scope>
    <source>
        <strain evidence="2 3">ATCC 18648</strain>
    </source>
</reference>
<evidence type="ECO:0000313" key="2">
    <source>
        <dbReference type="EMBL" id="PTB73591.1"/>
    </source>
</evidence>
<feature type="compositionally biased region" description="Basic and acidic residues" evidence="1">
    <location>
        <begin position="103"/>
        <end position="112"/>
    </location>
</feature>
<protein>
    <submittedName>
        <fullName evidence="2">Uncharacterized protein</fullName>
    </submittedName>
</protein>
<name>A0A2T4BW92_TRILO</name>
<sequence>MAEPIRRWLRLALGSKPGSPRGREPGGGVEHGGGQIVSPCARSFNSLQTLPWMLQSYLSKISLALCLSVQVKGRKHRVAGTKCKHYGCRSVSGYARRPRQRRRESSSRDDKSLACLYAPPPKHDVILKEQPRHGCMAPFQSVGLQVQTTLSN</sequence>
<dbReference type="EMBL" id="KZ679138">
    <property type="protein sequence ID" value="PTB73591.1"/>
    <property type="molecule type" value="Genomic_DNA"/>
</dbReference>
<keyword evidence="3" id="KW-1185">Reference proteome</keyword>
<dbReference type="AlphaFoldDB" id="A0A2T4BW92"/>
<proteinExistence type="predicted"/>
<accession>A0A2T4BW92</accession>
<gene>
    <name evidence="2" type="ORF">M440DRAFT_1066401</name>
</gene>
<evidence type="ECO:0000313" key="3">
    <source>
        <dbReference type="Proteomes" id="UP000240760"/>
    </source>
</evidence>
<organism evidence="2 3">
    <name type="scientific">Trichoderma longibrachiatum ATCC 18648</name>
    <dbReference type="NCBI Taxonomy" id="983965"/>
    <lineage>
        <taxon>Eukaryota</taxon>
        <taxon>Fungi</taxon>
        <taxon>Dikarya</taxon>
        <taxon>Ascomycota</taxon>
        <taxon>Pezizomycotina</taxon>
        <taxon>Sordariomycetes</taxon>
        <taxon>Hypocreomycetidae</taxon>
        <taxon>Hypocreales</taxon>
        <taxon>Hypocreaceae</taxon>
        <taxon>Trichoderma</taxon>
    </lineage>
</organism>